<protein>
    <submittedName>
        <fullName evidence="1">Uncharacterized protein</fullName>
    </submittedName>
</protein>
<keyword evidence="2" id="KW-1185">Reference proteome</keyword>
<proteinExistence type="predicted"/>
<reference evidence="1 2" key="1">
    <citation type="submission" date="2024-03" db="EMBL/GenBank/DDBJ databases">
        <title>Human intestinal bacterial collection.</title>
        <authorList>
            <person name="Pauvert C."/>
            <person name="Hitch T.C.A."/>
            <person name="Clavel T."/>
        </authorList>
    </citation>
    <scope>NUCLEOTIDE SEQUENCE [LARGE SCALE GENOMIC DNA]</scope>
    <source>
        <strain evidence="1 2">CLA-SR-H025</strain>
    </source>
</reference>
<dbReference type="Proteomes" id="UP001447979">
    <property type="component" value="Unassembled WGS sequence"/>
</dbReference>
<evidence type="ECO:0000313" key="1">
    <source>
        <dbReference type="EMBL" id="MEQ2400919.1"/>
    </source>
</evidence>
<organism evidence="1 2">
    <name type="scientific">Peptoniphilus hominis</name>
    <name type="common">ex Hitch et al. 2025</name>
    <dbReference type="NCBI Taxonomy" id="3133174"/>
    <lineage>
        <taxon>Bacteria</taxon>
        <taxon>Bacillati</taxon>
        <taxon>Bacillota</taxon>
        <taxon>Tissierellia</taxon>
        <taxon>Tissierellales</taxon>
        <taxon>Peptoniphilaceae</taxon>
        <taxon>Peptoniphilus</taxon>
    </lineage>
</organism>
<sequence>MKFFRKIIFRYKLEKKMRKECKEKGFIMGSCWYDDEDGKRVSFSYTCEESLIKARIQDLYLKIHELLAKIILMIRKQKGEQ</sequence>
<accession>A0ABV1CFM2</accession>
<evidence type="ECO:0000313" key="2">
    <source>
        <dbReference type="Proteomes" id="UP001447979"/>
    </source>
</evidence>
<name>A0ABV1CFM2_9FIRM</name>
<gene>
    <name evidence="1" type="ORF">WMO19_04795</name>
</gene>
<dbReference type="RefSeq" id="WP_187115836.1">
    <property type="nucleotide sequence ID" value="NZ_JBBMFO010000011.1"/>
</dbReference>
<dbReference type="EMBL" id="JBBMFO010000011">
    <property type="protein sequence ID" value="MEQ2400919.1"/>
    <property type="molecule type" value="Genomic_DNA"/>
</dbReference>
<comment type="caution">
    <text evidence="1">The sequence shown here is derived from an EMBL/GenBank/DDBJ whole genome shotgun (WGS) entry which is preliminary data.</text>
</comment>